<evidence type="ECO:0000256" key="1">
    <source>
        <dbReference type="SAM" id="MobiDB-lite"/>
    </source>
</evidence>
<evidence type="ECO:0000313" key="4">
    <source>
        <dbReference type="EMBL" id="GAA1895348.1"/>
    </source>
</evidence>
<feature type="transmembrane region" description="Helical" evidence="2">
    <location>
        <begin position="384"/>
        <end position="403"/>
    </location>
</feature>
<name>A0ABN2NS86_9ACTN</name>
<evidence type="ECO:0000259" key="3">
    <source>
        <dbReference type="Pfam" id="PF06808"/>
    </source>
</evidence>
<dbReference type="PANTHER" id="PTHR43849:SF2">
    <property type="entry name" value="BLL3936 PROTEIN"/>
    <property type="match status" value="1"/>
</dbReference>
<keyword evidence="5" id="KW-1185">Reference proteome</keyword>
<keyword evidence="2" id="KW-0812">Transmembrane</keyword>
<feature type="transmembrane region" description="Helical" evidence="2">
    <location>
        <begin position="489"/>
        <end position="512"/>
    </location>
</feature>
<dbReference type="InterPro" id="IPR010656">
    <property type="entry name" value="DctM"/>
</dbReference>
<feature type="transmembrane region" description="Helical" evidence="2">
    <location>
        <begin position="58"/>
        <end position="78"/>
    </location>
</feature>
<feature type="transmembrane region" description="Helical" evidence="2">
    <location>
        <begin position="174"/>
        <end position="196"/>
    </location>
</feature>
<keyword evidence="2" id="KW-1133">Transmembrane helix</keyword>
<reference evidence="4 5" key="1">
    <citation type="journal article" date="2019" name="Int. J. Syst. Evol. Microbiol.">
        <title>The Global Catalogue of Microorganisms (GCM) 10K type strain sequencing project: providing services to taxonomists for standard genome sequencing and annotation.</title>
        <authorList>
            <consortium name="The Broad Institute Genomics Platform"/>
            <consortium name="The Broad Institute Genome Sequencing Center for Infectious Disease"/>
            <person name="Wu L."/>
            <person name="Ma J."/>
        </authorList>
    </citation>
    <scope>NUCLEOTIDE SEQUENCE [LARGE SCALE GENOMIC DNA]</scope>
    <source>
        <strain evidence="4 5">JCM 13581</strain>
    </source>
</reference>
<feature type="transmembrane region" description="Helical" evidence="2">
    <location>
        <begin position="632"/>
        <end position="659"/>
    </location>
</feature>
<feature type="transmembrane region" description="Helical" evidence="2">
    <location>
        <begin position="346"/>
        <end position="364"/>
    </location>
</feature>
<dbReference type="Proteomes" id="UP001501303">
    <property type="component" value="Unassembled WGS sequence"/>
</dbReference>
<dbReference type="EMBL" id="BAAAMJ010000001">
    <property type="protein sequence ID" value="GAA1895348.1"/>
    <property type="molecule type" value="Genomic_DNA"/>
</dbReference>
<feature type="domain" description="TRAP C4-dicarboxylate transport system permease DctM subunit" evidence="3">
    <location>
        <begin position="159"/>
        <end position="587"/>
    </location>
</feature>
<sequence>MTEYSTSGPQQGGRPGSPADAAPEPVGAGMPGDEPGSAPLWRQLAVSRWGTGPAGRGAGLAVLVVAVALGSYQIWTAVDLGLPSYLQRVLHLMFVLVLVFAVRPAGKGAWARGRVMVAVDLTLVLAAVAVSLYPVVAYDGIVARTGNPSDLDLAMGAVAIALLLEACRRVIGVFMALLVAGFLCYAWIGPLLPGLLSHRGYTFQRIIYHNYLFQEGIYGLALGVAASFVFMFILFGAVLEKTGGGAFFINIAYALTGRYRGGPAKGAVVASSLMGSVSGSAIANTVTTGSFTIPMMKKVGYKPHEAGGVEAAASTGGQLLPPIMGAGAFVMAELIGVPYMEIVKVAVIPALMYFAVIFLFVDILARRHGITGVPADQLPRLRDVLRDGFHFLLPFVLLIVLLTQYYEPLLAGLYATAVLAVVAMFRAASRLNAKDVAEVFVLAARNTLSVSVACAAAGVIVGMVGLTGLGLKFSSMMLSWGGGYLLPTLLLIAVASLVLGMGLPVTAAYIVLIVLAGPALLDLGVPLIVAHMIVYWYSQDSNVTPPVALAGFAASGVAGSNPMRTSLAAWKFSKGLYVIPLLMAYSPLLLNGSAGEVVLAVVSGLLGLMAFAVTIEGWWLRRTALWERLASGAAAVLLLTPSVAADAVGAVLVLAAVVAQLRGPRGRTDSLTPAADATVPSPR</sequence>
<dbReference type="Pfam" id="PF06808">
    <property type="entry name" value="DctM"/>
    <property type="match status" value="1"/>
</dbReference>
<dbReference type="InterPro" id="IPR011853">
    <property type="entry name" value="TRAP_DctM-Dct_fused"/>
</dbReference>
<feature type="transmembrane region" description="Helical" evidence="2">
    <location>
        <begin position="115"/>
        <end position="136"/>
    </location>
</feature>
<feature type="transmembrane region" description="Helical" evidence="2">
    <location>
        <begin position="216"/>
        <end position="239"/>
    </location>
</feature>
<dbReference type="PANTHER" id="PTHR43849">
    <property type="entry name" value="BLL3936 PROTEIN"/>
    <property type="match status" value="1"/>
</dbReference>
<comment type="caution">
    <text evidence="4">The sequence shown here is derived from an EMBL/GenBank/DDBJ whole genome shotgun (WGS) entry which is preliminary data.</text>
</comment>
<evidence type="ECO:0000256" key="2">
    <source>
        <dbReference type="SAM" id="Phobius"/>
    </source>
</evidence>
<feature type="transmembrane region" description="Helical" evidence="2">
    <location>
        <begin position="84"/>
        <end position="103"/>
    </location>
</feature>
<feature type="transmembrane region" description="Helical" evidence="2">
    <location>
        <begin position="575"/>
        <end position="592"/>
    </location>
</feature>
<evidence type="ECO:0000313" key="5">
    <source>
        <dbReference type="Proteomes" id="UP001501303"/>
    </source>
</evidence>
<gene>
    <name evidence="4" type="ORF">GCM10009716_01570</name>
</gene>
<feature type="region of interest" description="Disordered" evidence="1">
    <location>
        <begin position="1"/>
        <end position="33"/>
    </location>
</feature>
<feature type="transmembrane region" description="Helical" evidence="2">
    <location>
        <begin position="519"/>
        <end position="537"/>
    </location>
</feature>
<feature type="transmembrane region" description="Helical" evidence="2">
    <location>
        <begin position="448"/>
        <end position="469"/>
    </location>
</feature>
<protein>
    <submittedName>
        <fullName evidence="4">TRAP transporter fused permease subunit</fullName>
    </submittedName>
</protein>
<dbReference type="NCBIfam" id="TIGR02123">
    <property type="entry name" value="TRAP_fused"/>
    <property type="match status" value="1"/>
</dbReference>
<dbReference type="RefSeq" id="WP_344257923.1">
    <property type="nucleotide sequence ID" value="NZ_BAAAMJ010000001.1"/>
</dbReference>
<feature type="transmembrane region" description="Helical" evidence="2">
    <location>
        <begin position="598"/>
        <end position="620"/>
    </location>
</feature>
<keyword evidence="2" id="KW-0472">Membrane</keyword>
<accession>A0ABN2NS86</accession>
<organism evidence="4 5">
    <name type="scientific">Streptomyces sodiiphilus</name>
    <dbReference type="NCBI Taxonomy" id="226217"/>
    <lineage>
        <taxon>Bacteria</taxon>
        <taxon>Bacillati</taxon>
        <taxon>Actinomycetota</taxon>
        <taxon>Actinomycetes</taxon>
        <taxon>Kitasatosporales</taxon>
        <taxon>Streptomycetaceae</taxon>
        <taxon>Streptomyces</taxon>
    </lineage>
</organism>
<feature type="transmembrane region" description="Helical" evidence="2">
    <location>
        <begin position="409"/>
        <end position="428"/>
    </location>
</feature>
<proteinExistence type="predicted"/>